<proteinExistence type="predicted"/>
<name>A0A1I4NIS2_9BACI</name>
<dbReference type="SUPFAM" id="SSF53743">
    <property type="entry name" value="FucI/AraA N-terminal and middle domains"/>
    <property type="match status" value="1"/>
</dbReference>
<dbReference type="InterPro" id="IPR009015">
    <property type="entry name" value="Fucose_isomerase_N/cen_sf"/>
</dbReference>
<evidence type="ECO:0000256" key="2">
    <source>
        <dbReference type="ARBA" id="ARBA00023277"/>
    </source>
</evidence>
<dbReference type="AlphaFoldDB" id="A0A1I4NIS2"/>
<dbReference type="EMBL" id="FOTY01000018">
    <property type="protein sequence ID" value="SFM15442.1"/>
    <property type="molecule type" value="Genomic_DNA"/>
</dbReference>
<keyword evidence="2" id="KW-0119">Carbohydrate metabolism</keyword>
<reference evidence="3 4" key="1">
    <citation type="submission" date="2016-10" db="EMBL/GenBank/DDBJ databases">
        <authorList>
            <person name="de Groot N.N."/>
        </authorList>
    </citation>
    <scope>NUCLEOTIDE SEQUENCE [LARGE SCALE GENOMIC DNA]</scope>
    <source>
        <strain evidence="3 4">CGMCC 1.6134</strain>
    </source>
</reference>
<dbReference type="RefSeq" id="WP_090927446.1">
    <property type="nucleotide sequence ID" value="NZ_FOTY01000018.1"/>
</dbReference>
<dbReference type="PANTHER" id="PTHR36120:SF1">
    <property type="entry name" value="L-FUCOSE ISOMERASE C-TERMINAL DOMAIN-CONTAINING PROTEIN"/>
    <property type="match status" value="1"/>
</dbReference>
<sequence length="446" mass="50366">MENILYLPVGKKTFDLETGEQEREKSSRFLRQLTDQVIEPESIFTSQENLGEFLETIDKSRISVVIYQSITFADGEYIQAVIDRLDVPVVVWSIREPAVGARLRLNSLTGGNSTSHVLKCEGRRYTFVFGNTEEAQVQHRIKQQVKIQTLLSELKDFKIGVIGEHQPGFFFSDTDEEQLKKVFGIDVLEMDLQQSFDESKEMPKEKWEPEIEQAKQQVIGLKSADETVQRFAQFTSYVRQEIKEQNISALAIRCYPEFFNELGTAACSTLSQFTEEGVVSSCESDIHGAVTMFILQELAGGKAPYLGDMVHVNEAANSVVYWHCGAGAYSLAHPEQGARPGVHPNRKLGFTMEFGLKPGRVTIFRVGWTPEGYRLLIMRGEALDTPQRFNGTSVEVQLETDVTPTLYDLMDEGFEPHYGLVHEDVTEDLIELGNQLNLPVSVYKKN</sequence>
<gene>
    <name evidence="3" type="ORF">SAMN04488054_11839</name>
</gene>
<organism evidence="3 4">
    <name type="scientific">Salibacterium qingdaonense</name>
    <dbReference type="NCBI Taxonomy" id="266892"/>
    <lineage>
        <taxon>Bacteria</taxon>
        <taxon>Bacillati</taxon>
        <taxon>Bacillota</taxon>
        <taxon>Bacilli</taxon>
        <taxon>Bacillales</taxon>
        <taxon>Bacillaceae</taxon>
    </lineage>
</organism>
<dbReference type="OrthoDB" id="5838738at2"/>
<protein>
    <submittedName>
        <fullName evidence="3">L-fucose isomerase</fullName>
    </submittedName>
</protein>
<dbReference type="GO" id="GO:0016861">
    <property type="term" value="F:intramolecular oxidoreductase activity, interconverting aldoses and ketoses"/>
    <property type="evidence" value="ECO:0007669"/>
    <property type="project" value="InterPro"/>
</dbReference>
<dbReference type="GO" id="GO:0005737">
    <property type="term" value="C:cytoplasm"/>
    <property type="evidence" value="ECO:0007669"/>
    <property type="project" value="InterPro"/>
</dbReference>
<evidence type="ECO:0000313" key="3">
    <source>
        <dbReference type="EMBL" id="SFM15442.1"/>
    </source>
</evidence>
<accession>A0A1I4NIS2</accession>
<keyword evidence="1 3" id="KW-0413">Isomerase</keyword>
<dbReference type="Proteomes" id="UP000199668">
    <property type="component" value="Unassembled WGS sequence"/>
</dbReference>
<dbReference type="STRING" id="266892.SAMN04488054_11839"/>
<dbReference type="PANTHER" id="PTHR36120">
    <property type="entry name" value="FUCOSE ISOMERASE"/>
    <property type="match status" value="1"/>
</dbReference>
<evidence type="ECO:0000313" key="4">
    <source>
        <dbReference type="Proteomes" id="UP000199668"/>
    </source>
</evidence>
<dbReference type="GO" id="GO:0005996">
    <property type="term" value="P:monosaccharide metabolic process"/>
    <property type="evidence" value="ECO:0007669"/>
    <property type="project" value="InterPro"/>
</dbReference>
<evidence type="ECO:0000256" key="1">
    <source>
        <dbReference type="ARBA" id="ARBA00023235"/>
    </source>
</evidence>
<keyword evidence="4" id="KW-1185">Reference proteome</keyword>